<evidence type="ECO:0000313" key="4">
    <source>
        <dbReference type="EMBL" id="QOL19932.1"/>
    </source>
</evidence>
<dbReference type="InterPro" id="IPR057666">
    <property type="entry name" value="DrpA_SLOG"/>
</dbReference>
<dbReference type="PANTHER" id="PTHR43022:SF1">
    <property type="entry name" value="PROTEIN SMF"/>
    <property type="match status" value="1"/>
</dbReference>
<dbReference type="InterPro" id="IPR041614">
    <property type="entry name" value="DprA_WH"/>
</dbReference>
<feature type="domain" description="DprA winged helix" evidence="3">
    <location>
        <begin position="296"/>
        <end position="354"/>
    </location>
</feature>
<dbReference type="Pfam" id="PF21102">
    <property type="entry name" value="DprA_N"/>
    <property type="match status" value="1"/>
</dbReference>
<dbReference type="Proteomes" id="UP000594001">
    <property type="component" value="Chromosome"/>
</dbReference>
<dbReference type="SUPFAM" id="SSF102405">
    <property type="entry name" value="MCP/YpsA-like"/>
    <property type="match status" value="1"/>
</dbReference>
<dbReference type="AlphaFoldDB" id="A0A7L9RTP2"/>
<accession>A0A7L9RTP2</accession>
<dbReference type="Gene3D" id="1.10.10.10">
    <property type="entry name" value="Winged helix-like DNA-binding domain superfamily/Winged helix DNA-binding domain"/>
    <property type="match status" value="1"/>
</dbReference>
<dbReference type="NCBIfam" id="TIGR00732">
    <property type="entry name" value="dprA"/>
    <property type="match status" value="1"/>
</dbReference>
<organism evidence="4 5">
    <name type="scientific">Candidatus Bodocaedibacter vickermanii</name>
    <dbReference type="NCBI Taxonomy" id="2741701"/>
    <lineage>
        <taxon>Bacteria</taxon>
        <taxon>Pseudomonadati</taxon>
        <taxon>Pseudomonadota</taxon>
        <taxon>Alphaproteobacteria</taxon>
        <taxon>Holosporales</taxon>
        <taxon>Candidatus Paracaedibacteraceae</taxon>
        <taxon>Candidatus Bodocaedibacter</taxon>
    </lineage>
</organism>
<gene>
    <name evidence="4" type="primary">dprA</name>
    <name evidence="4" type="ORF">CPBP_00703</name>
</gene>
<sequence>MGQQELVDWIRLIGTENVGPATFRHLLQRYGSASEALKMLPSISKEKRLTIPSINFAEDQLQKAHEHDIKILTWDDAEYPTYLKAIDSAPPVLYIKGNHKLFYNQNFAIVGSRNASLNGIKFTRDVSSDLGASGLNIVSGLAQGIDTAAHQGSLDTGTIAVLGGGIDVIYPKENAGLHTLIGEQGLLVSEFPFGTPPAAHHFPRRNRIIAGLSSGVLVVEALHQSGSMITANYANDFGRDIFAAPGFPYDPRSEGPNQLIMNGAYLVRSAADIIDHLSIHLDLIKSFDPKKYFPTPGPEVRGLSEMKSKVLDLLSTAPIDIDSIIQHTGLSAAYVWDVMLELELSGKLERLAGNKVSLRP</sequence>
<protein>
    <submittedName>
        <fullName evidence="4">DNA processing protein DprA</fullName>
    </submittedName>
</protein>
<dbReference type="EMBL" id="CP054719">
    <property type="protein sequence ID" value="QOL19932.1"/>
    <property type="molecule type" value="Genomic_DNA"/>
</dbReference>
<dbReference type="Pfam" id="PF17782">
    <property type="entry name" value="WHD_DprA"/>
    <property type="match status" value="1"/>
</dbReference>
<evidence type="ECO:0000313" key="5">
    <source>
        <dbReference type="Proteomes" id="UP000594001"/>
    </source>
</evidence>
<evidence type="ECO:0000259" key="2">
    <source>
        <dbReference type="Pfam" id="PF02481"/>
    </source>
</evidence>
<dbReference type="InterPro" id="IPR036388">
    <property type="entry name" value="WH-like_DNA-bd_sf"/>
</dbReference>
<evidence type="ECO:0000259" key="3">
    <source>
        <dbReference type="Pfam" id="PF17782"/>
    </source>
</evidence>
<proteinExistence type="inferred from homology"/>
<dbReference type="PANTHER" id="PTHR43022">
    <property type="entry name" value="PROTEIN SMF"/>
    <property type="match status" value="1"/>
</dbReference>
<evidence type="ECO:0000256" key="1">
    <source>
        <dbReference type="ARBA" id="ARBA00006525"/>
    </source>
</evidence>
<dbReference type="InterPro" id="IPR003488">
    <property type="entry name" value="DprA"/>
</dbReference>
<dbReference type="GO" id="GO:0009294">
    <property type="term" value="P:DNA-mediated transformation"/>
    <property type="evidence" value="ECO:0007669"/>
    <property type="project" value="InterPro"/>
</dbReference>
<dbReference type="Pfam" id="PF02481">
    <property type="entry name" value="DNA_processg_A"/>
    <property type="match status" value="1"/>
</dbReference>
<name>A0A7L9RTP2_9PROT</name>
<dbReference type="RefSeq" id="WP_350331489.1">
    <property type="nucleotide sequence ID" value="NZ_CP054719.1"/>
</dbReference>
<reference evidence="4 5" key="1">
    <citation type="submission" date="2020-06" db="EMBL/GenBank/DDBJ databases">
        <title>The endosymbiont of the kinetoplastid Bodo saltans is a Paracaedibacter-like alpha-proteobacterium possessing a putative toxin-antitoxin system.</title>
        <authorList>
            <person name="Midha S."/>
            <person name="Rigden D.J."/>
            <person name="Siozios S."/>
            <person name="Hurst G.D.D."/>
            <person name="Jackson A.P."/>
        </authorList>
    </citation>
    <scope>NUCLEOTIDE SEQUENCE [LARGE SCALE GENOMIC DNA]</scope>
    <source>
        <strain evidence="4">Lake Konstanz</strain>
    </source>
</reference>
<dbReference type="Gene3D" id="3.40.50.450">
    <property type="match status" value="1"/>
</dbReference>
<dbReference type="KEGG" id="pbal:CPBP_00703"/>
<keyword evidence="5" id="KW-1185">Reference proteome</keyword>
<comment type="similarity">
    <text evidence="1">Belongs to the DprA/Smf family.</text>
</comment>
<feature type="domain" description="Smf/DprA SLOG" evidence="2">
    <location>
        <begin position="70"/>
        <end position="277"/>
    </location>
</feature>